<organism evidence="1 2">
    <name type="scientific">Leptospira santarosai str. MOR084</name>
    <dbReference type="NCBI Taxonomy" id="1049984"/>
    <lineage>
        <taxon>Bacteria</taxon>
        <taxon>Pseudomonadati</taxon>
        <taxon>Spirochaetota</taxon>
        <taxon>Spirochaetia</taxon>
        <taxon>Leptospirales</taxon>
        <taxon>Leptospiraceae</taxon>
        <taxon>Leptospira</taxon>
    </lineage>
</organism>
<dbReference type="AlphaFoldDB" id="A0A0E2BI41"/>
<gene>
    <name evidence="1" type="ORF">LEP1GSC179_3412</name>
</gene>
<comment type="caution">
    <text evidence="1">The sequence shown here is derived from an EMBL/GenBank/DDBJ whole genome shotgun (WGS) entry which is preliminary data.</text>
</comment>
<dbReference type="EMBL" id="AHON02000029">
    <property type="protein sequence ID" value="EKO34606.1"/>
    <property type="molecule type" value="Genomic_DNA"/>
</dbReference>
<sequence length="60" mass="7006">MKFKLPLGANLKLRTRNYLKNRHMISTTYDDGKLSVRLHDFKTLEDSLFVMNIMISTSMA</sequence>
<dbReference type="Proteomes" id="UP000006329">
    <property type="component" value="Unassembled WGS sequence"/>
</dbReference>
<reference evidence="1" key="1">
    <citation type="submission" date="2012-10" db="EMBL/GenBank/DDBJ databases">
        <authorList>
            <person name="Harkins D.M."/>
            <person name="Durkin A.S."/>
            <person name="Brinkac L.M."/>
            <person name="Haft D.H."/>
            <person name="Selengut J.D."/>
            <person name="Sanka R."/>
            <person name="DePew J."/>
            <person name="Purushe J."/>
            <person name="Matthias M.A."/>
            <person name="Vinetz J.M."/>
            <person name="Sutton G.G."/>
            <person name="Nierman W.C."/>
            <person name="Fouts D.E."/>
        </authorList>
    </citation>
    <scope>NUCLEOTIDE SEQUENCE [LARGE SCALE GENOMIC DNA]</scope>
    <source>
        <strain evidence="1">MOR084</strain>
    </source>
</reference>
<evidence type="ECO:0000313" key="1">
    <source>
        <dbReference type="EMBL" id="EKO34606.1"/>
    </source>
</evidence>
<accession>A0A0E2BI41</accession>
<proteinExistence type="predicted"/>
<evidence type="ECO:0000313" key="2">
    <source>
        <dbReference type="Proteomes" id="UP000006329"/>
    </source>
</evidence>
<keyword evidence="2" id="KW-1185">Reference proteome</keyword>
<name>A0A0E2BI41_9LEPT</name>
<protein>
    <submittedName>
        <fullName evidence="1">Uncharacterized protein</fullName>
    </submittedName>
</protein>